<evidence type="ECO:0000256" key="1">
    <source>
        <dbReference type="SAM" id="MobiDB-lite"/>
    </source>
</evidence>
<accession>A0A2K1QZH6</accession>
<dbReference type="Pfam" id="PF00651">
    <property type="entry name" value="BTB"/>
    <property type="match status" value="1"/>
</dbReference>
<dbReference type="InterPro" id="IPR011333">
    <property type="entry name" value="SKP1/BTB/POZ_sf"/>
</dbReference>
<dbReference type="OrthoDB" id="3945999at2759"/>
<dbReference type="Proteomes" id="UP000243797">
    <property type="component" value="Unassembled WGS sequence"/>
</dbReference>
<dbReference type="InterPro" id="IPR000210">
    <property type="entry name" value="BTB/POZ_dom"/>
</dbReference>
<dbReference type="AlphaFoldDB" id="A0A2K1QZH6"/>
<dbReference type="PROSITE" id="PS50097">
    <property type="entry name" value="BTB"/>
    <property type="match status" value="1"/>
</dbReference>
<dbReference type="CDD" id="cd18186">
    <property type="entry name" value="BTB_POZ_ZBTB_KLHL-like"/>
    <property type="match status" value="1"/>
</dbReference>
<dbReference type="SUPFAM" id="SSF54695">
    <property type="entry name" value="POZ domain"/>
    <property type="match status" value="1"/>
</dbReference>
<dbReference type="EMBL" id="NKHZ01000025">
    <property type="protein sequence ID" value="PNS20447.1"/>
    <property type="molecule type" value="Genomic_DNA"/>
</dbReference>
<dbReference type="SMART" id="SM00225">
    <property type="entry name" value="BTB"/>
    <property type="match status" value="1"/>
</dbReference>
<keyword evidence="4" id="KW-1185">Reference proteome</keyword>
<sequence length="300" mass="33737">MSTAQSSNVIEALRSTSEYTDLTIKCGLNYYKVHKAVVCPQSDWFRAACRPDGFQEGMGNVVELPARGSDLEDGDDPKAIAAMIEFMYGNQSYYTVEAGQEQLLHFVHLLVTADKYLVPTMVEDITQQFHKAIFTLRDRKTSKIIAHLFRLLYTDLPESASKLRNVTLVWITETRADLLTSPEILEAAADDHQFAIDLFTRLAQVRRRLFDNAARSDTDPLCSLFSQSTEVDDFDWYNPFLDAAPSTSMPHQPAPPVNPIARATPVHPPTVANRQCARIDLTGPSSPSLHDQRSAKRRRH</sequence>
<dbReference type="InParanoid" id="A0A2K1QZH6"/>
<comment type="caution">
    <text evidence="3">The sequence shown here is derived from an EMBL/GenBank/DDBJ whole genome shotgun (WGS) entry which is preliminary data.</text>
</comment>
<evidence type="ECO:0000313" key="4">
    <source>
        <dbReference type="Proteomes" id="UP000243797"/>
    </source>
</evidence>
<organism evidence="3 4">
    <name type="scientific">Sphaceloma murrayae</name>
    <dbReference type="NCBI Taxonomy" id="2082308"/>
    <lineage>
        <taxon>Eukaryota</taxon>
        <taxon>Fungi</taxon>
        <taxon>Dikarya</taxon>
        <taxon>Ascomycota</taxon>
        <taxon>Pezizomycotina</taxon>
        <taxon>Dothideomycetes</taxon>
        <taxon>Dothideomycetidae</taxon>
        <taxon>Myriangiales</taxon>
        <taxon>Elsinoaceae</taxon>
        <taxon>Sphaceloma</taxon>
    </lineage>
</organism>
<reference evidence="3 4" key="1">
    <citation type="submission" date="2017-06" db="EMBL/GenBank/DDBJ databases">
        <title>Draft genome sequence of a variant of Elsinoe murrayae.</title>
        <authorList>
            <person name="Cheng Q."/>
        </authorList>
    </citation>
    <scope>NUCLEOTIDE SEQUENCE [LARGE SCALE GENOMIC DNA]</scope>
    <source>
        <strain evidence="3 4">CQ-2017a</strain>
    </source>
</reference>
<feature type="region of interest" description="Disordered" evidence="1">
    <location>
        <begin position="277"/>
        <end position="300"/>
    </location>
</feature>
<protein>
    <recommendedName>
        <fullName evidence="2">BTB domain-containing protein</fullName>
    </recommendedName>
</protein>
<proteinExistence type="predicted"/>
<feature type="domain" description="BTB" evidence="2">
    <location>
        <begin position="20"/>
        <end position="96"/>
    </location>
</feature>
<dbReference type="PANTHER" id="PTHR47843">
    <property type="entry name" value="BTB DOMAIN-CONTAINING PROTEIN-RELATED"/>
    <property type="match status" value="1"/>
</dbReference>
<gene>
    <name evidence="3" type="ORF">CAC42_5897</name>
</gene>
<dbReference type="STRING" id="2082308.A0A2K1QZH6"/>
<name>A0A2K1QZH6_9PEZI</name>
<dbReference type="Gene3D" id="3.30.710.10">
    <property type="entry name" value="Potassium Channel Kv1.1, Chain A"/>
    <property type="match status" value="1"/>
</dbReference>
<evidence type="ECO:0000259" key="2">
    <source>
        <dbReference type="PROSITE" id="PS50097"/>
    </source>
</evidence>
<dbReference type="PANTHER" id="PTHR47843:SF5">
    <property type="entry name" value="BTB_POZ DOMAIN PROTEIN"/>
    <property type="match status" value="1"/>
</dbReference>
<evidence type="ECO:0000313" key="3">
    <source>
        <dbReference type="EMBL" id="PNS20447.1"/>
    </source>
</evidence>